<comment type="caution">
    <text evidence="1">The sequence shown here is derived from an EMBL/GenBank/DDBJ whole genome shotgun (WGS) entry which is preliminary data.</text>
</comment>
<gene>
    <name evidence="1" type="ORF">KSB_39360</name>
</gene>
<reference evidence="1 2" key="1">
    <citation type="journal article" date="2021" name="Int. J. Syst. Evol. Microbiol.">
        <title>Reticulibacter mediterranei gen. nov., sp. nov., within the new family Reticulibacteraceae fam. nov., and Ktedonospora formicarum gen. nov., sp. nov., Ktedonobacter robiniae sp. nov., Dictyobacter formicarum sp. nov. and Dictyobacter arantiisoli sp. nov., belonging to the class Ktedonobacteria.</title>
        <authorList>
            <person name="Yabe S."/>
            <person name="Zheng Y."/>
            <person name="Wang C.M."/>
            <person name="Sakai Y."/>
            <person name="Abe K."/>
            <person name="Yokota A."/>
            <person name="Donadio S."/>
            <person name="Cavaletti L."/>
            <person name="Monciardini P."/>
        </authorList>
    </citation>
    <scope>NUCLEOTIDE SEQUENCE [LARGE SCALE GENOMIC DNA]</scope>
    <source>
        <strain evidence="1 2">SOSP1-30</strain>
    </source>
</reference>
<evidence type="ECO:0000313" key="1">
    <source>
        <dbReference type="EMBL" id="GHO55461.1"/>
    </source>
</evidence>
<dbReference type="Proteomes" id="UP000654345">
    <property type="component" value="Unassembled WGS sequence"/>
</dbReference>
<dbReference type="EMBL" id="BNJG01000001">
    <property type="protein sequence ID" value="GHO55461.1"/>
    <property type="molecule type" value="Genomic_DNA"/>
</dbReference>
<accession>A0ABQ3URS1</accession>
<protein>
    <recommendedName>
        <fullName evidence="3">HNH endonuclease</fullName>
    </recommendedName>
</protein>
<organism evidence="1 2">
    <name type="scientific">Ktedonobacter robiniae</name>
    <dbReference type="NCBI Taxonomy" id="2778365"/>
    <lineage>
        <taxon>Bacteria</taxon>
        <taxon>Bacillati</taxon>
        <taxon>Chloroflexota</taxon>
        <taxon>Ktedonobacteria</taxon>
        <taxon>Ktedonobacterales</taxon>
        <taxon>Ktedonobacteraceae</taxon>
        <taxon>Ktedonobacter</taxon>
    </lineage>
</organism>
<evidence type="ECO:0000313" key="2">
    <source>
        <dbReference type="Proteomes" id="UP000654345"/>
    </source>
</evidence>
<name>A0ABQ3URS1_9CHLR</name>
<sequence>MTIDRSIEEPCEVTSLTHGFEAERRRRLLRLGSALLERLKTFGLPVECGSGGLTKYNRTTRGLAKTHWLDAACVGKSTPSTISHKGVVPLLITANGHGRRQMCVPDKYGFPEKHKQRRKTFLGYRTGDMVKAITSKGTFEGRIAIRHRPSFRLGKVDIHPKYMQCIHQADGYEYTQKGVRNAPPHV</sequence>
<proteinExistence type="predicted"/>
<evidence type="ECO:0008006" key="3">
    <source>
        <dbReference type="Google" id="ProtNLM"/>
    </source>
</evidence>
<keyword evidence="2" id="KW-1185">Reference proteome</keyword>